<name>K4KRJ9_SIMAS</name>
<evidence type="ECO:0000256" key="2">
    <source>
        <dbReference type="ARBA" id="ARBA00023315"/>
    </source>
</evidence>
<protein>
    <submittedName>
        <fullName evidence="4">Acetyltransferase</fullName>
    </submittedName>
</protein>
<organism evidence="4 5">
    <name type="scientific">Simiduia agarivorans (strain DSM 21679 / JCM 13881 / BCRC 17597 / SA1)</name>
    <dbReference type="NCBI Taxonomy" id="1117647"/>
    <lineage>
        <taxon>Bacteria</taxon>
        <taxon>Pseudomonadati</taxon>
        <taxon>Pseudomonadota</taxon>
        <taxon>Gammaproteobacteria</taxon>
        <taxon>Cellvibrionales</taxon>
        <taxon>Cellvibrionaceae</taxon>
        <taxon>Simiduia</taxon>
    </lineage>
</organism>
<dbReference type="OrthoDB" id="9797178at2"/>
<keyword evidence="2" id="KW-0012">Acyltransferase</keyword>
<dbReference type="InterPro" id="IPR016181">
    <property type="entry name" value="Acyl_CoA_acyltransferase"/>
</dbReference>
<accession>K4KRJ9</accession>
<dbReference type="HOGENOM" id="CLU_081840_2_0_6"/>
<feature type="domain" description="N-acetyltransferase" evidence="3">
    <location>
        <begin position="3"/>
        <end position="148"/>
    </location>
</feature>
<dbReference type="InterPro" id="IPR050832">
    <property type="entry name" value="Bact_Acetyltransf"/>
</dbReference>
<dbReference type="eggNOG" id="COG3153">
    <property type="taxonomic scope" value="Bacteria"/>
</dbReference>
<proteinExistence type="predicted"/>
<keyword evidence="1" id="KW-0808">Transferase</keyword>
<reference evidence="4 5" key="1">
    <citation type="journal article" date="2013" name="Genome Announc.">
        <title>Complete genome sequence of Simiduia agarivorans SA1(T), a marine bacterium able to degrade a variety of polysaccharides.</title>
        <authorList>
            <person name="Lin S.Y."/>
            <person name="Shieh W.Y."/>
            <person name="Chen J.S."/>
            <person name="Tang S.L."/>
        </authorList>
    </citation>
    <scope>NUCLEOTIDE SEQUENCE [LARGE SCALE GENOMIC DNA]</scope>
    <source>
        <strain evidence="5">DSM 21679 / JCM 13881 / BCRC 17597 / SA1</strain>
    </source>
</reference>
<dbReference type="InterPro" id="IPR000182">
    <property type="entry name" value="GNAT_dom"/>
</dbReference>
<evidence type="ECO:0000259" key="3">
    <source>
        <dbReference type="PROSITE" id="PS51186"/>
    </source>
</evidence>
<dbReference type="PANTHER" id="PTHR43877">
    <property type="entry name" value="AMINOALKYLPHOSPHONATE N-ACETYLTRANSFERASE-RELATED-RELATED"/>
    <property type="match status" value="1"/>
</dbReference>
<dbReference type="Proteomes" id="UP000000466">
    <property type="component" value="Chromosome"/>
</dbReference>
<keyword evidence="5" id="KW-1185">Reference proteome</keyword>
<dbReference type="Gene3D" id="3.40.630.30">
    <property type="match status" value="1"/>
</dbReference>
<dbReference type="STRING" id="1117647.M5M_18960"/>
<dbReference type="PROSITE" id="PS51186">
    <property type="entry name" value="GNAT"/>
    <property type="match status" value="1"/>
</dbReference>
<dbReference type="GO" id="GO:0016747">
    <property type="term" value="F:acyltransferase activity, transferring groups other than amino-acyl groups"/>
    <property type="evidence" value="ECO:0007669"/>
    <property type="project" value="InterPro"/>
</dbReference>
<dbReference type="Pfam" id="PF13508">
    <property type="entry name" value="Acetyltransf_7"/>
    <property type="match status" value="1"/>
</dbReference>
<dbReference type="EMBL" id="CP003746">
    <property type="protein sequence ID" value="AFV00921.1"/>
    <property type="molecule type" value="Genomic_DNA"/>
</dbReference>
<gene>
    <name evidence="4" type="ordered locus">M5M_18960</name>
</gene>
<evidence type="ECO:0000313" key="4">
    <source>
        <dbReference type="EMBL" id="AFV00921.1"/>
    </source>
</evidence>
<dbReference type="SUPFAM" id="SSF55729">
    <property type="entry name" value="Acyl-CoA N-acyltransferases (Nat)"/>
    <property type="match status" value="1"/>
</dbReference>
<dbReference type="CDD" id="cd04301">
    <property type="entry name" value="NAT_SF"/>
    <property type="match status" value="1"/>
</dbReference>
<sequence>MPLSIRNETPDDIERIRAVTVAAFLHAPHTDHTEQFIVEALRDAGALTLSLVAEQAGAIIGHVAVSPVAVSDGSDCWFGLGPISVTPDAQGQGVGTRLMQAALAALRDLQANGCVLLGDPAFYQRFGFSVIEGLTLPGVPPEYFQAIAFNGCYAQGEVTYHAAFAATGPE</sequence>
<dbReference type="PANTHER" id="PTHR43877:SF1">
    <property type="entry name" value="ACETYLTRANSFERASE"/>
    <property type="match status" value="1"/>
</dbReference>
<dbReference type="KEGG" id="saga:M5M_18960"/>
<dbReference type="AlphaFoldDB" id="K4KRJ9"/>
<dbReference type="RefSeq" id="WP_015049071.1">
    <property type="nucleotide sequence ID" value="NC_018868.3"/>
</dbReference>
<evidence type="ECO:0000256" key="1">
    <source>
        <dbReference type="ARBA" id="ARBA00022679"/>
    </source>
</evidence>
<evidence type="ECO:0000313" key="5">
    <source>
        <dbReference type="Proteomes" id="UP000000466"/>
    </source>
</evidence>